<sequence>MRFAILIVAAATAVFSVSVLAAGEGDLKVSTSQIVGLTKFLEEQPRSEHAPPIRALMYDWEDKTKDVVDYVCPGVLAPLPNDGVPNAPELLAQFIFGSAAFQIANPSQKGALQPSQLAGMRSMLKVYQVLLASDPKARIPRFDELLAKEADGSLPAYLEPVVTAECKQ</sequence>
<gene>
    <name evidence="2" type="ORF">GCM10008098_09950</name>
</gene>
<dbReference type="RefSeq" id="WP_189440024.1">
    <property type="nucleotide sequence ID" value="NZ_BMXT01000001.1"/>
</dbReference>
<dbReference type="Proteomes" id="UP000621898">
    <property type="component" value="Unassembled WGS sequence"/>
</dbReference>
<evidence type="ECO:0000313" key="2">
    <source>
        <dbReference type="EMBL" id="GGY19623.1"/>
    </source>
</evidence>
<name>A0ABQ2ZPT8_9GAMM</name>
<evidence type="ECO:0000256" key="1">
    <source>
        <dbReference type="SAM" id="SignalP"/>
    </source>
</evidence>
<keyword evidence="3" id="KW-1185">Reference proteome</keyword>
<feature type="signal peptide" evidence="1">
    <location>
        <begin position="1"/>
        <end position="21"/>
    </location>
</feature>
<dbReference type="EMBL" id="BMXT01000001">
    <property type="protein sequence ID" value="GGY19623.1"/>
    <property type="molecule type" value="Genomic_DNA"/>
</dbReference>
<comment type="caution">
    <text evidence="2">The sequence shown here is derived from an EMBL/GenBank/DDBJ whole genome shotgun (WGS) entry which is preliminary data.</text>
</comment>
<reference evidence="3" key="1">
    <citation type="journal article" date="2019" name="Int. J. Syst. Evol. Microbiol.">
        <title>The Global Catalogue of Microorganisms (GCM) 10K type strain sequencing project: providing services to taxonomists for standard genome sequencing and annotation.</title>
        <authorList>
            <consortium name="The Broad Institute Genomics Platform"/>
            <consortium name="The Broad Institute Genome Sequencing Center for Infectious Disease"/>
            <person name="Wu L."/>
            <person name="Ma J."/>
        </authorList>
    </citation>
    <scope>NUCLEOTIDE SEQUENCE [LARGE SCALE GENOMIC DNA]</scope>
    <source>
        <strain evidence="3">KCTC 22232</strain>
    </source>
</reference>
<protein>
    <submittedName>
        <fullName evidence="2">Uncharacterized protein</fullName>
    </submittedName>
</protein>
<evidence type="ECO:0000313" key="3">
    <source>
        <dbReference type="Proteomes" id="UP000621898"/>
    </source>
</evidence>
<feature type="chain" id="PRO_5047400309" evidence="1">
    <location>
        <begin position="22"/>
        <end position="168"/>
    </location>
</feature>
<keyword evidence="1" id="KW-0732">Signal</keyword>
<accession>A0ABQ2ZPT8</accession>
<organism evidence="2 3">
    <name type="scientific">Rhodanobacter panaciterrae</name>
    <dbReference type="NCBI Taxonomy" id="490572"/>
    <lineage>
        <taxon>Bacteria</taxon>
        <taxon>Pseudomonadati</taxon>
        <taxon>Pseudomonadota</taxon>
        <taxon>Gammaproteobacteria</taxon>
        <taxon>Lysobacterales</taxon>
        <taxon>Rhodanobacteraceae</taxon>
        <taxon>Rhodanobacter</taxon>
    </lineage>
</organism>
<proteinExistence type="predicted"/>